<keyword evidence="2" id="KW-1185">Reference proteome</keyword>
<dbReference type="EMBL" id="CP010975">
    <property type="protein sequence ID" value="AKE51704.1"/>
    <property type="molecule type" value="Genomic_DNA"/>
</dbReference>
<dbReference type="KEGG" id="kge:TQ33_0729"/>
<name>A0A0F6TPM4_9GAMM</name>
<reference evidence="1 2" key="1">
    <citation type="submission" date="2015-02" db="EMBL/GenBank/DDBJ databases">
        <title>Complete genome sequence of Kangiella geojedonensis strain YCS-5T.</title>
        <authorList>
            <person name="Kim K.M."/>
        </authorList>
    </citation>
    <scope>NUCLEOTIDE SEQUENCE [LARGE SCALE GENOMIC DNA]</scope>
    <source>
        <strain evidence="1 2">YCS-5</strain>
    </source>
</reference>
<dbReference type="Proteomes" id="UP000034071">
    <property type="component" value="Chromosome"/>
</dbReference>
<proteinExistence type="predicted"/>
<sequence>MINYVINAWLDKRQPHLELVEQNSGQVVRRWQGRRLQELFNSGLISYQELQTSSQTQLKKLVKALILEVTCEELCGRCLYQS</sequence>
<evidence type="ECO:0000313" key="1">
    <source>
        <dbReference type="EMBL" id="AKE51704.1"/>
    </source>
</evidence>
<protein>
    <submittedName>
        <fullName evidence="1">Uncharacterized protein</fullName>
    </submittedName>
</protein>
<gene>
    <name evidence="1" type="ORF">TQ33_0729</name>
</gene>
<organism evidence="1 2">
    <name type="scientific">Kangiella geojedonensis</name>
    <dbReference type="NCBI Taxonomy" id="914150"/>
    <lineage>
        <taxon>Bacteria</taxon>
        <taxon>Pseudomonadati</taxon>
        <taxon>Pseudomonadota</taxon>
        <taxon>Gammaproteobacteria</taxon>
        <taxon>Kangiellales</taxon>
        <taxon>Kangiellaceae</taxon>
        <taxon>Kangiella</taxon>
    </lineage>
</organism>
<dbReference type="AlphaFoldDB" id="A0A0F6TPM4"/>
<dbReference type="RefSeq" id="WP_228640371.1">
    <property type="nucleotide sequence ID" value="NZ_CP010975.1"/>
</dbReference>
<dbReference type="HOGENOM" id="CLU_2668335_0_0_6"/>
<dbReference type="STRING" id="914150.TQ33_0729"/>
<evidence type="ECO:0000313" key="2">
    <source>
        <dbReference type="Proteomes" id="UP000034071"/>
    </source>
</evidence>
<accession>A0A0F6TPM4</accession>